<name>A0A914M475_MELIC</name>
<dbReference type="SUPFAM" id="SSF52949">
    <property type="entry name" value="Macro domain-like"/>
    <property type="match status" value="1"/>
</dbReference>
<evidence type="ECO:0000259" key="5">
    <source>
        <dbReference type="PROSITE" id="PS50802"/>
    </source>
</evidence>
<organism evidence="6 7">
    <name type="scientific">Meloidogyne incognita</name>
    <name type="common">Southern root-knot nematode worm</name>
    <name type="synonym">Oxyuris incognita</name>
    <dbReference type="NCBI Taxonomy" id="6306"/>
    <lineage>
        <taxon>Eukaryota</taxon>
        <taxon>Metazoa</taxon>
        <taxon>Ecdysozoa</taxon>
        <taxon>Nematoda</taxon>
        <taxon>Chromadorea</taxon>
        <taxon>Rhabditida</taxon>
        <taxon>Tylenchina</taxon>
        <taxon>Tylenchomorpha</taxon>
        <taxon>Tylenchoidea</taxon>
        <taxon>Meloidogynidae</taxon>
        <taxon>Meloidogyninae</taxon>
        <taxon>Meloidogyne</taxon>
        <taxon>Meloidogyne incognita group</taxon>
    </lineage>
</organism>
<dbReference type="Pfam" id="PF01661">
    <property type="entry name" value="Macro"/>
    <property type="match status" value="1"/>
</dbReference>
<evidence type="ECO:0000313" key="6">
    <source>
        <dbReference type="Proteomes" id="UP000887563"/>
    </source>
</evidence>
<dbReference type="InterPro" id="IPR027417">
    <property type="entry name" value="P-loop_NTPase"/>
</dbReference>
<keyword evidence="4" id="KW-0067">ATP-binding</keyword>
<dbReference type="GO" id="GO:0016787">
    <property type="term" value="F:hydrolase activity"/>
    <property type="evidence" value="ECO:0007669"/>
    <property type="project" value="UniProtKB-KW"/>
</dbReference>
<evidence type="ECO:0000313" key="7">
    <source>
        <dbReference type="WBParaSite" id="Minc3s01263g22242"/>
    </source>
</evidence>
<sequence length="826" mass="94180">MPVVVGGNSLQQFDASVKNMELFKKNFVTRKLHKNQRLEKGQEQYRQFLKCVGTGVLNDEEDRVRIPAKMHTNSKEELIDFVFPHELLDNSVAQWKEICGRAILCPLNNETFEINNIIMDRISGQEQTYYGITTPIMSESAEDELVNNISDVDYENLIRLTPAGVPEHTLRIKVGAVMMLLINLSVSNGLCNGTRLQVVRLGRNMLYCRVLTGSSKGNFIEIFRTRFLFGGDPKAPREGMLRCERIQFPLRPGAAMTINKAQGQTLSRVGIVLNTSQCFSHGHLYVALSRARDVDNVLILTKRADRRVKNPVVQAIIDKDDFDEIGPIDQTDPMFQQEDFTESDTEEPVTIVRIPHSQNAERSNVACSKAVIRPTLDLPMTAKKEHLLKINVIRKHLTSVESDVITTVMQSNLENKIHEEILRACQPEMDMLLESMQSIIENVGVMNYGDVIQSETFGELTKIAKVIVHMFAPQVIGSRCTNADKLALTACCSKALDIMREKDFTSISFPCGAFLYPRGEAAKIIVESLLGWISLNEDYLPRLSKIFLVVPSRNDELLYKDSLEKAKSQLRTAARHSIQQENHNGNICDNAHRQNLNIPRALLDNVIGDGDCLFRSIIRALHGGSEQQDLQTHQQQTLRRLIARSYQRDIARATDEEVAILVNEVEWNAEHIQRAGLLLDELNPRDSLRRYSIHMMHSANYDDTRWGSHLEVRYAEIVLNRNIMIVENRRELVGNVWRELDGVYEAIFLGNNEINVANMGLARFTDYSQIFDVLRQINLIDVIVLRRSGSHYRPIYMHPMDEQQRQTNLNLLENILQDVPDEPWNE</sequence>
<dbReference type="InterPro" id="IPR003323">
    <property type="entry name" value="OTU_dom"/>
</dbReference>
<evidence type="ECO:0000256" key="4">
    <source>
        <dbReference type="ARBA" id="ARBA00022840"/>
    </source>
</evidence>
<feature type="domain" description="OTU" evidence="5">
    <location>
        <begin position="601"/>
        <end position="798"/>
    </location>
</feature>
<proteinExistence type="predicted"/>
<dbReference type="PROSITE" id="PS50802">
    <property type="entry name" value="OTU"/>
    <property type="match status" value="1"/>
</dbReference>
<keyword evidence="6" id="KW-1185">Reference proteome</keyword>
<dbReference type="Pfam" id="PF02689">
    <property type="entry name" value="Herpes_Helicase"/>
    <property type="match status" value="1"/>
</dbReference>
<dbReference type="PANTHER" id="PTHR10492:SF57">
    <property type="entry name" value="ATP-DEPENDENT DNA HELICASE"/>
    <property type="match status" value="1"/>
</dbReference>
<dbReference type="AlphaFoldDB" id="A0A914M475"/>
<accession>A0A914M475</accession>
<dbReference type="GO" id="GO:0004386">
    <property type="term" value="F:helicase activity"/>
    <property type="evidence" value="ECO:0007669"/>
    <property type="project" value="UniProtKB-KW"/>
</dbReference>
<dbReference type="Gene3D" id="3.40.50.300">
    <property type="entry name" value="P-loop containing nucleotide triphosphate hydrolases"/>
    <property type="match status" value="1"/>
</dbReference>
<dbReference type="CDD" id="cd18809">
    <property type="entry name" value="SF1_C_RecD"/>
    <property type="match status" value="1"/>
</dbReference>
<dbReference type="Gene3D" id="3.40.220.10">
    <property type="entry name" value="Leucine Aminopeptidase, subunit E, domain 1"/>
    <property type="match status" value="1"/>
</dbReference>
<dbReference type="GO" id="GO:0005524">
    <property type="term" value="F:ATP binding"/>
    <property type="evidence" value="ECO:0007669"/>
    <property type="project" value="UniProtKB-KW"/>
</dbReference>
<keyword evidence="3" id="KW-0347">Helicase</keyword>
<dbReference type="SUPFAM" id="SSF52540">
    <property type="entry name" value="P-loop containing nucleoside triphosphate hydrolases"/>
    <property type="match status" value="1"/>
</dbReference>
<keyword evidence="2" id="KW-0378">Hydrolase</keyword>
<dbReference type="Pfam" id="PF02338">
    <property type="entry name" value="OTU"/>
    <property type="match status" value="1"/>
</dbReference>
<dbReference type="PANTHER" id="PTHR10492">
    <property type="match status" value="1"/>
</dbReference>
<keyword evidence="1" id="KW-0547">Nucleotide-binding</keyword>
<evidence type="ECO:0000256" key="1">
    <source>
        <dbReference type="ARBA" id="ARBA00022741"/>
    </source>
</evidence>
<dbReference type="InterPro" id="IPR003840">
    <property type="entry name" value="DNA_helicase_dom"/>
</dbReference>
<dbReference type="InterPro" id="IPR043472">
    <property type="entry name" value="Macro_dom-like"/>
</dbReference>
<dbReference type="Gene3D" id="3.90.70.80">
    <property type="match status" value="1"/>
</dbReference>
<reference evidence="7" key="1">
    <citation type="submission" date="2022-11" db="UniProtKB">
        <authorList>
            <consortium name="WormBaseParasite"/>
        </authorList>
    </citation>
    <scope>IDENTIFICATION</scope>
</reference>
<dbReference type="Pfam" id="PF21530">
    <property type="entry name" value="Pif1_2B_dom"/>
    <property type="match status" value="1"/>
</dbReference>
<dbReference type="Proteomes" id="UP000887563">
    <property type="component" value="Unplaced"/>
</dbReference>
<evidence type="ECO:0000256" key="2">
    <source>
        <dbReference type="ARBA" id="ARBA00022801"/>
    </source>
</evidence>
<protein>
    <submittedName>
        <fullName evidence="7">ATP-dependent DNA helicase</fullName>
    </submittedName>
</protein>
<dbReference type="CDD" id="cd22744">
    <property type="entry name" value="OTU"/>
    <property type="match status" value="1"/>
</dbReference>
<dbReference type="WBParaSite" id="Minc3s01263g22242">
    <property type="protein sequence ID" value="Minc3s01263g22242"/>
    <property type="gene ID" value="Minc3s01263g22242"/>
</dbReference>
<dbReference type="InterPro" id="IPR049163">
    <property type="entry name" value="Pif1-like_2B_dom"/>
</dbReference>
<dbReference type="InterPro" id="IPR002589">
    <property type="entry name" value="Macro_dom"/>
</dbReference>
<evidence type="ECO:0000256" key="3">
    <source>
        <dbReference type="ARBA" id="ARBA00022806"/>
    </source>
</evidence>